<gene>
    <name evidence="1" type="ORF">BV22DRAFT_987684</name>
</gene>
<dbReference type="Proteomes" id="UP000790709">
    <property type="component" value="Unassembled WGS sequence"/>
</dbReference>
<evidence type="ECO:0000313" key="2">
    <source>
        <dbReference type="Proteomes" id="UP000790709"/>
    </source>
</evidence>
<reference evidence="1" key="1">
    <citation type="journal article" date="2021" name="New Phytol.">
        <title>Evolutionary innovations through gain and loss of genes in the ectomycorrhizal Boletales.</title>
        <authorList>
            <person name="Wu G."/>
            <person name="Miyauchi S."/>
            <person name="Morin E."/>
            <person name="Kuo A."/>
            <person name="Drula E."/>
            <person name="Varga T."/>
            <person name="Kohler A."/>
            <person name="Feng B."/>
            <person name="Cao Y."/>
            <person name="Lipzen A."/>
            <person name="Daum C."/>
            <person name="Hundley H."/>
            <person name="Pangilinan J."/>
            <person name="Johnson J."/>
            <person name="Barry K."/>
            <person name="LaButti K."/>
            <person name="Ng V."/>
            <person name="Ahrendt S."/>
            <person name="Min B."/>
            <person name="Choi I.G."/>
            <person name="Park H."/>
            <person name="Plett J.M."/>
            <person name="Magnuson J."/>
            <person name="Spatafora J.W."/>
            <person name="Nagy L.G."/>
            <person name="Henrissat B."/>
            <person name="Grigoriev I.V."/>
            <person name="Yang Z.L."/>
            <person name="Xu J."/>
            <person name="Martin F.M."/>
        </authorList>
    </citation>
    <scope>NUCLEOTIDE SEQUENCE</scope>
    <source>
        <strain evidence="1">KUC20120723A-06</strain>
    </source>
</reference>
<name>A0ACB8AX43_9AGAM</name>
<protein>
    <submittedName>
        <fullName evidence="1">Uncharacterized protein</fullName>
    </submittedName>
</protein>
<accession>A0ACB8AX43</accession>
<evidence type="ECO:0000313" key="1">
    <source>
        <dbReference type="EMBL" id="KAH7917551.1"/>
    </source>
</evidence>
<feature type="non-terminal residue" evidence="1">
    <location>
        <position position="146"/>
    </location>
</feature>
<keyword evidence="2" id="KW-1185">Reference proteome</keyword>
<sequence>MSTTTTAVLMPARGDRTAPVFDSANHGELFRYFENLEFLFDRASILSNSDRKKYTTYYADLEASELWESLPEFSDTTKSHQAFIEAIYPLYPEVESGYRWTRRTLRDLVLAQSQHAIQSLSDLGGYYRKFLPIATFLCRKGTLGQL</sequence>
<organism evidence="1 2">
    <name type="scientific">Leucogyrophana mollusca</name>
    <dbReference type="NCBI Taxonomy" id="85980"/>
    <lineage>
        <taxon>Eukaryota</taxon>
        <taxon>Fungi</taxon>
        <taxon>Dikarya</taxon>
        <taxon>Basidiomycota</taxon>
        <taxon>Agaricomycotina</taxon>
        <taxon>Agaricomycetes</taxon>
        <taxon>Agaricomycetidae</taxon>
        <taxon>Boletales</taxon>
        <taxon>Boletales incertae sedis</taxon>
        <taxon>Leucogyrophana</taxon>
    </lineage>
</organism>
<dbReference type="EMBL" id="MU267017">
    <property type="protein sequence ID" value="KAH7917551.1"/>
    <property type="molecule type" value="Genomic_DNA"/>
</dbReference>
<comment type="caution">
    <text evidence="1">The sequence shown here is derived from an EMBL/GenBank/DDBJ whole genome shotgun (WGS) entry which is preliminary data.</text>
</comment>
<proteinExistence type="predicted"/>